<sequence length="210" mass="23810">MQGTTNARVAQAKACFSALGRITTRSQFGGYGLLVDGIMFAVVAEGEMYLRATSSLESVFRARGMANMVYSKRGTPIVMRYYYVDEALWQQRQELFALAWQAMREARKEVQVKKQSHERLKDLPNIDAALERLLWRSGICGVYELRLQGAKETFLRLQREQRRLGLKVLLSLAGALAGYHHAALPTELRSELLTWFNAVIIPPRQDSLCP</sequence>
<evidence type="ECO:0000313" key="4">
    <source>
        <dbReference type="Proteomes" id="UP000281391"/>
    </source>
</evidence>
<dbReference type="InterPro" id="IPR047525">
    <property type="entry name" value="TfoX-like"/>
</dbReference>
<name>A0A447L0W4_SEROD</name>
<evidence type="ECO:0000259" key="2">
    <source>
        <dbReference type="Pfam" id="PF04994"/>
    </source>
</evidence>
<evidence type="ECO:0000259" key="1">
    <source>
        <dbReference type="Pfam" id="PF04993"/>
    </source>
</evidence>
<dbReference type="PIRSF" id="PIRSF028788">
    <property type="entry name" value="TfoX_Sxy"/>
    <property type="match status" value="1"/>
</dbReference>
<dbReference type="AlphaFoldDB" id="A0A447L0W4"/>
<evidence type="ECO:0000313" key="3">
    <source>
        <dbReference type="EMBL" id="VDZ64614.1"/>
    </source>
</evidence>
<organism evidence="3 4">
    <name type="scientific">Serratia odorifera</name>
    <dbReference type="NCBI Taxonomy" id="618"/>
    <lineage>
        <taxon>Bacteria</taxon>
        <taxon>Pseudomonadati</taxon>
        <taxon>Pseudomonadota</taxon>
        <taxon>Gammaproteobacteria</taxon>
        <taxon>Enterobacterales</taxon>
        <taxon>Yersiniaceae</taxon>
        <taxon>Serratia</taxon>
    </lineage>
</organism>
<dbReference type="SUPFAM" id="SSF159894">
    <property type="entry name" value="YgaC/TfoX-N like"/>
    <property type="match status" value="1"/>
</dbReference>
<protein>
    <submittedName>
        <fullName evidence="3">Regulator of competence-specific genes</fullName>
    </submittedName>
</protein>
<accession>A0A447L0W4</accession>
<dbReference type="Pfam" id="PF04994">
    <property type="entry name" value="TfoX_C"/>
    <property type="match status" value="1"/>
</dbReference>
<dbReference type="InterPro" id="IPR007077">
    <property type="entry name" value="TfoX_C"/>
</dbReference>
<dbReference type="Gene3D" id="1.10.150.20">
    <property type="entry name" value="5' to 3' exonuclease, C-terminal subdomain"/>
    <property type="match status" value="1"/>
</dbReference>
<dbReference type="InterPro" id="IPR007076">
    <property type="entry name" value="TfoX_N"/>
</dbReference>
<feature type="domain" description="TfoX N-terminal" evidence="1">
    <location>
        <begin position="16"/>
        <end position="106"/>
    </location>
</feature>
<dbReference type="GO" id="GO:0030420">
    <property type="term" value="P:establishment of competence for transformation"/>
    <property type="evidence" value="ECO:0007669"/>
    <property type="project" value="InterPro"/>
</dbReference>
<dbReference type="Proteomes" id="UP000281391">
    <property type="component" value="Chromosome"/>
</dbReference>
<gene>
    <name evidence="3" type="primary">sxy</name>
    <name evidence="3" type="ORF">NCTC11214_05066</name>
</gene>
<dbReference type="RefSeq" id="WP_004964682.1">
    <property type="nucleotide sequence ID" value="NZ_JAQMZQ010000001.1"/>
</dbReference>
<dbReference type="EMBL" id="LR134117">
    <property type="protein sequence ID" value="VDZ64614.1"/>
    <property type="molecule type" value="Genomic_DNA"/>
</dbReference>
<dbReference type="PANTHER" id="PTHR36121:SF1">
    <property type="entry name" value="PROTEIN SXY"/>
    <property type="match status" value="1"/>
</dbReference>
<proteinExistence type="predicted"/>
<dbReference type="Gene3D" id="3.30.1460.30">
    <property type="entry name" value="YgaC/TfoX-N like chaperone"/>
    <property type="match status" value="1"/>
</dbReference>
<reference evidence="3 4" key="1">
    <citation type="submission" date="2018-12" db="EMBL/GenBank/DDBJ databases">
        <authorList>
            <consortium name="Pathogen Informatics"/>
        </authorList>
    </citation>
    <scope>NUCLEOTIDE SEQUENCE [LARGE SCALE GENOMIC DNA]</scope>
    <source>
        <strain evidence="3 4">NCTC11214</strain>
    </source>
</reference>
<feature type="domain" description="TfoX C-terminal" evidence="2">
    <location>
        <begin position="117"/>
        <end position="195"/>
    </location>
</feature>
<dbReference type="KEGG" id="sof:NCTC11214_05066"/>
<dbReference type="InterPro" id="IPR026256">
    <property type="entry name" value="TfoX-like_gammaprotbact"/>
</dbReference>
<dbReference type="PANTHER" id="PTHR36121">
    <property type="entry name" value="PROTEIN SXY"/>
    <property type="match status" value="1"/>
</dbReference>
<dbReference type="Pfam" id="PF04993">
    <property type="entry name" value="TfoX_N"/>
    <property type="match status" value="1"/>
</dbReference>